<evidence type="ECO:0000256" key="1">
    <source>
        <dbReference type="PROSITE-ProRule" id="PRU00285"/>
    </source>
</evidence>
<dbReference type="PANTHER" id="PTHR11527">
    <property type="entry name" value="HEAT-SHOCK PROTEIN 20 FAMILY MEMBER"/>
    <property type="match status" value="1"/>
</dbReference>
<dbReference type="KEGG" id="caby:Cabys_3762"/>
<accession>H1XYV2</accession>
<dbReference type="InParanoid" id="H1XYV2"/>
<dbReference type="InterPro" id="IPR031107">
    <property type="entry name" value="Small_HSP"/>
</dbReference>
<keyword evidence="5" id="KW-0346">Stress response</keyword>
<evidence type="ECO:0000313" key="4">
    <source>
        <dbReference type="EMBL" id="APF20507.1"/>
    </source>
</evidence>
<dbReference type="SUPFAM" id="SSF49764">
    <property type="entry name" value="HSP20-like chaperones"/>
    <property type="match status" value="1"/>
</dbReference>
<evidence type="ECO:0000313" key="5">
    <source>
        <dbReference type="EMBL" id="EHO40971.1"/>
    </source>
</evidence>
<reference evidence="5 6" key="1">
    <citation type="submission" date="2011-09" db="EMBL/GenBank/DDBJ databases">
        <title>The permanent draft genome of Caldithrix abyssi DSM 13497.</title>
        <authorList>
            <consortium name="US DOE Joint Genome Institute (JGI-PGF)"/>
            <person name="Lucas S."/>
            <person name="Han J."/>
            <person name="Lapidus A."/>
            <person name="Bruce D."/>
            <person name="Goodwin L."/>
            <person name="Pitluck S."/>
            <person name="Peters L."/>
            <person name="Kyrpides N."/>
            <person name="Mavromatis K."/>
            <person name="Ivanova N."/>
            <person name="Mikhailova N."/>
            <person name="Chertkov O."/>
            <person name="Detter J.C."/>
            <person name="Tapia R."/>
            <person name="Han C."/>
            <person name="Land M."/>
            <person name="Hauser L."/>
            <person name="Markowitz V."/>
            <person name="Cheng J.-F."/>
            <person name="Hugenholtz P."/>
            <person name="Woyke T."/>
            <person name="Wu D."/>
            <person name="Spring S."/>
            <person name="Brambilla E."/>
            <person name="Klenk H.-P."/>
            <person name="Eisen J.A."/>
        </authorList>
    </citation>
    <scope>NUCLEOTIDE SEQUENCE [LARGE SCALE GENOMIC DNA]</scope>
    <source>
        <strain evidence="5 6">DSM 13497</strain>
    </source>
</reference>
<proteinExistence type="inferred from homology"/>
<dbReference type="Gene3D" id="2.60.40.790">
    <property type="match status" value="1"/>
</dbReference>
<dbReference type="STRING" id="880073.Cabys_3762"/>
<evidence type="ECO:0000259" key="3">
    <source>
        <dbReference type="PROSITE" id="PS01031"/>
    </source>
</evidence>
<reference evidence="4 7" key="2">
    <citation type="submission" date="2016-11" db="EMBL/GenBank/DDBJ databases">
        <title>Genomic analysis of Caldithrix abyssi and proposal of a novel bacterial phylum Caldithrichaeota.</title>
        <authorList>
            <person name="Kublanov I."/>
            <person name="Sigalova O."/>
            <person name="Gavrilov S."/>
            <person name="Lebedinsky A."/>
            <person name="Ivanova N."/>
            <person name="Daum C."/>
            <person name="Reddy T."/>
            <person name="Klenk H.P."/>
            <person name="Goker M."/>
            <person name="Reva O."/>
            <person name="Miroshnichenko M."/>
            <person name="Kyprides N."/>
            <person name="Woyke T."/>
            <person name="Gelfand M."/>
        </authorList>
    </citation>
    <scope>NUCLEOTIDE SEQUENCE [LARGE SCALE GENOMIC DNA]</scope>
    <source>
        <strain evidence="4 7">LF13</strain>
    </source>
</reference>
<dbReference type="Proteomes" id="UP000183868">
    <property type="component" value="Chromosome"/>
</dbReference>
<evidence type="ECO:0000313" key="6">
    <source>
        <dbReference type="Proteomes" id="UP000004671"/>
    </source>
</evidence>
<organism evidence="5 6">
    <name type="scientific">Caldithrix abyssi DSM 13497</name>
    <dbReference type="NCBI Taxonomy" id="880073"/>
    <lineage>
        <taxon>Bacteria</taxon>
        <taxon>Pseudomonadati</taxon>
        <taxon>Calditrichota</taxon>
        <taxon>Calditrichia</taxon>
        <taxon>Calditrichales</taxon>
        <taxon>Calditrichaceae</taxon>
        <taxon>Caldithrix</taxon>
    </lineage>
</organism>
<dbReference type="InterPro" id="IPR002068">
    <property type="entry name" value="A-crystallin/Hsp20_dom"/>
</dbReference>
<feature type="domain" description="SHSP" evidence="3">
    <location>
        <begin position="22"/>
        <end position="133"/>
    </location>
</feature>
<dbReference type="Pfam" id="PF00011">
    <property type="entry name" value="HSP20"/>
    <property type="match status" value="1"/>
</dbReference>
<keyword evidence="6" id="KW-1185">Reference proteome</keyword>
<dbReference type="CDD" id="cd06464">
    <property type="entry name" value="ACD_sHsps-like"/>
    <property type="match status" value="1"/>
</dbReference>
<gene>
    <name evidence="4" type="ORF">Cabys_3762</name>
    <name evidence="5" type="ORF">Calab_1348</name>
</gene>
<dbReference type="Proteomes" id="UP000004671">
    <property type="component" value="Chromosome"/>
</dbReference>
<dbReference type="PROSITE" id="PS01031">
    <property type="entry name" value="SHSP"/>
    <property type="match status" value="1"/>
</dbReference>
<dbReference type="PaxDb" id="880073-Calab_1348"/>
<evidence type="ECO:0000313" key="7">
    <source>
        <dbReference type="Proteomes" id="UP000183868"/>
    </source>
</evidence>
<dbReference type="HOGENOM" id="CLU_046737_9_3_0"/>
<name>H1XYV2_CALAY</name>
<dbReference type="OrthoDB" id="9792695at2"/>
<dbReference type="InterPro" id="IPR008978">
    <property type="entry name" value="HSP20-like_chaperone"/>
</dbReference>
<sequence length="133" mass="15283">MADKKTLQKRESDKLEKVERTRDRKVFAPAVDIYETNEAIILVAEMPGVDEKTIDVTLDNDVLTLRGQVNYDIPEGYELVYNEYDLGDYERSFTVNEYIDVDKIEAEYHNGVLTVTLPKAEPVKAKKVQVKVK</sequence>
<dbReference type="EMBL" id="CM001402">
    <property type="protein sequence ID" value="EHO40971.1"/>
    <property type="molecule type" value="Genomic_DNA"/>
</dbReference>
<protein>
    <submittedName>
        <fullName evidence="5">Heat shock protein Hsp20</fullName>
    </submittedName>
    <submittedName>
        <fullName evidence="4">Molecular chaperone IbpA, HSP20 family</fullName>
    </submittedName>
</protein>
<dbReference type="RefSeq" id="WP_006928053.1">
    <property type="nucleotide sequence ID" value="NZ_CM001402.1"/>
</dbReference>
<dbReference type="eggNOG" id="COG0071">
    <property type="taxonomic scope" value="Bacteria"/>
</dbReference>
<dbReference type="FunCoup" id="H1XYV2">
    <property type="interactions" value="146"/>
</dbReference>
<dbReference type="AlphaFoldDB" id="H1XYV2"/>
<evidence type="ECO:0000256" key="2">
    <source>
        <dbReference type="RuleBase" id="RU003616"/>
    </source>
</evidence>
<dbReference type="EMBL" id="CP018099">
    <property type="protein sequence ID" value="APF20507.1"/>
    <property type="molecule type" value="Genomic_DNA"/>
</dbReference>
<comment type="similarity">
    <text evidence="1 2">Belongs to the small heat shock protein (HSP20) family.</text>
</comment>